<dbReference type="Proteomes" id="UP000747110">
    <property type="component" value="Unassembled WGS sequence"/>
</dbReference>
<comment type="caution">
    <text evidence="1">The sequence shown here is derived from an EMBL/GenBank/DDBJ whole genome shotgun (WGS) entry which is preliminary data.</text>
</comment>
<dbReference type="AlphaFoldDB" id="A0A8J4D5X9"/>
<protein>
    <submittedName>
        <fullName evidence="1">Uncharacterized protein</fullName>
    </submittedName>
</protein>
<organism evidence="1 3">
    <name type="scientific">Volvox reticuliferus</name>
    <dbReference type="NCBI Taxonomy" id="1737510"/>
    <lineage>
        <taxon>Eukaryota</taxon>
        <taxon>Viridiplantae</taxon>
        <taxon>Chlorophyta</taxon>
        <taxon>core chlorophytes</taxon>
        <taxon>Chlorophyceae</taxon>
        <taxon>CS clade</taxon>
        <taxon>Chlamydomonadales</taxon>
        <taxon>Volvocaceae</taxon>
        <taxon>Volvox</taxon>
    </lineage>
</organism>
<reference evidence="1" key="1">
    <citation type="journal article" date="2021" name="Proc. Natl. Acad. Sci. U.S.A.">
        <title>Three genomes in the algal genus Volvox reveal the fate of a haploid sex-determining region after a transition to homothallism.</title>
        <authorList>
            <person name="Yamamoto K."/>
            <person name="Hamaji T."/>
            <person name="Kawai-Toyooka H."/>
            <person name="Matsuzaki R."/>
            <person name="Takahashi F."/>
            <person name="Nishimura Y."/>
            <person name="Kawachi M."/>
            <person name="Noguchi H."/>
            <person name="Minakuchi Y."/>
            <person name="Umen J.G."/>
            <person name="Toyoda A."/>
            <person name="Nozaki H."/>
        </authorList>
    </citation>
    <scope>NUCLEOTIDE SEQUENCE</scope>
    <source>
        <strain evidence="2">NIES-3785</strain>
        <strain evidence="1">NIES-3786</strain>
    </source>
</reference>
<dbReference type="EMBL" id="BNCP01000117">
    <property type="protein sequence ID" value="GIL93562.1"/>
    <property type="molecule type" value="Genomic_DNA"/>
</dbReference>
<evidence type="ECO:0000313" key="1">
    <source>
        <dbReference type="EMBL" id="GIL93562.1"/>
    </source>
</evidence>
<proteinExistence type="predicted"/>
<accession>A0A8J4D5X9</accession>
<dbReference type="Proteomes" id="UP000722791">
    <property type="component" value="Unassembled WGS sequence"/>
</dbReference>
<evidence type="ECO:0000313" key="2">
    <source>
        <dbReference type="EMBL" id="GIM07626.1"/>
    </source>
</evidence>
<evidence type="ECO:0000313" key="3">
    <source>
        <dbReference type="Proteomes" id="UP000747110"/>
    </source>
</evidence>
<keyword evidence="3" id="KW-1185">Reference proteome</keyword>
<name>A0A8J4D5X9_9CHLO</name>
<dbReference type="OrthoDB" id="540777at2759"/>
<dbReference type="EMBL" id="BNCQ01000024">
    <property type="protein sequence ID" value="GIM07626.1"/>
    <property type="molecule type" value="Genomic_DNA"/>
</dbReference>
<sequence length="120" mass="13881">MSLPNKKAAFKRLAELYKGDPDVCPKLMAKLTILRDDIFSNLCAAWESLMDSPAEKAYLELMLSRQELNLYETAAETEEARRSLVESKWCYKLFCELFGSLLNPQRVPPASSQRIVWMMW</sequence>
<gene>
    <name evidence="1" type="ORF">Vretifemale_20962</name>
    <name evidence="2" type="ORF">Vretimale_11705</name>
</gene>